<dbReference type="GO" id="GO:0005829">
    <property type="term" value="C:cytosol"/>
    <property type="evidence" value="ECO:0007669"/>
    <property type="project" value="TreeGrafter"/>
</dbReference>
<dbReference type="Pfam" id="PF08652">
    <property type="entry name" value="RAI1"/>
    <property type="match status" value="1"/>
</dbReference>
<keyword evidence="2" id="KW-0694">RNA-binding</keyword>
<dbReference type="EC" id="3.6.1.-" evidence="2"/>
<dbReference type="GO" id="GO:0034353">
    <property type="term" value="F:mRNA 5'-diphosphatase activity"/>
    <property type="evidence" value="ECO:0007669"/>
    <property type="project" value="TreeGrafter"/>
</dbReference>
<dbReference type="GO" id="GO:0003723">
    <property type="term" value="F:RNA binding"/>
    <property type="evidence" value="ECO:0007669"/>
    <property type="project" value="UniProtKB-KW"/>
</dbReference>
<reference evidence="5" key="1">
    <citation type="submission" date="2021-01" db="EMBL/GenBank/DDBJ databases">
        <authorList>
            <person name="Li R."/>
            <person name="Bekaert M."/>
        </authorList>
    </citation>
    <scope>NUCLEOTIDE SEQUENCE</scope>
    <source>
        <strain evidence="5">Farmed</strain>
    </source>
</reference>
<proteinExistence type="inferred from homology"/>
<evidence type="ECO:0000256" key="1">
    <source>
        <dbReference type="ARBA" id="ARBA00006562"/>
    </source>
</evidence>
<keyword evidence="2" id="KW-0479">Metal-binding</keyword>
<dbReference type="PANTHER" id="PTHR12395">
    <property type="entry name" value="DOM-3 RELATED"/>
    <property type="match status" value="1"/>
</dbReference>
<dbReference type="GO" id="GO:0000956">
    <property type="term" value="P:nuclear-transcribed mRNA catabolic process"/>
    <property type="evidence" value="ECO:0007669"/>
    <property type="project" value="TreeGrafter"/>
</dbReference>
<evidence type="ECO:0000256" key="3">
    <source>
        <dbReference type="SAM" id="MobiDB-lite"/>
    </source>
</evidence>
<comment type="caution">
    <text evidence="5">The sequence shown here is derived from an EMBL/GenBank/DDBJ whole genome shotgun (WGS) entry which is preliminary data.</text>
</comment>
<dbReference type="AlphaFoldDB" id="A0A812CJP9"/>
<dbReference type="OrthoDB" id="10051938at2759"/>
<keyword evidence="2" id="KW-0540">Nuclease</keyword>
<gene>
    <name evidence="5" type="ORF">SPHA_38816</name>
</gene>
<feature type="compositionally biased region" description="Polar residues" evidence="3">
    <location>
        <begin position="47"/>
        <end position="56"/>
    </location>
</feature>
<name>A0A812CJP9_ACAPH</name>
<keyword evidence="2" id="KW-0539">Nucleus</keyword>
<dbReference type="Proteomes" id="UP000597762">
    <property type="component" value="Unassembled WGS sequence"/>
</dbReference>
<comment type="cofactor">
    <cofactor evidence="2">
        <name>a divalent metal cation</name>
        <dbReference type="ChEBI" id="CHEBI:60240"/>
    </cofactor>
</comment>
<dbReference type="GO" id="GO:0004518">
    <property type="term" value="F:nuclease activity"/>
    <property type="evidence" value="ECO:0007669"/>
    <property type="project" value="UniProtKB-KW"/>
</dbReference>
<organism evidence="5 6">
    <name type="scientific">Acanthosepion pharaonis</name>
    <name type="common">Pharaoh cuttlefish</name>
    <name type="synonym">Sepia pharaonis</name>
    <dbReference type="NCBI Taxonomy" id="158019"/>
    <lineage>
        <taxon>Eukaryota</taxon>
        <taxon>Metazoa</taxon>
        <taxon>Spiralia</taxon>
        <taxon>Lophotrochozoa</taxon>
        <taxon>Mollusca</taxon>
        <taxon>Cephalopoda</taxon>
        <taxon>Coleoidea</taxon>
        <taxon>Decapodiformes</taxon>
        <taxon>Sepiida</taxon>
        <taxon>Sepiina</taxon>
        <taxon>Sepiidae</taxon>
        <taxon>Acanthosepion</taxon>
    </lineage>
</organism>
<keyword evidence="2" id="KW-0547">Nucleotide-binding</keyword>
<evidence type="ECO:0000313" key="5">
    <source>
        <dbReference type="EMBL" id="CAE1274351.1"/>
    </source>
</evidence>
<dbReference type="EMBL" id="CAHIKZ030001780">
    <property type="protein sequence ID" value="CAE1274351.1"/>
    <property type="molecule type" value="Genomic_DNA"/>
</dbReference>
<evidence type="ECO:0000256" key="2">
    <source>
        <dbReference type="RuleBase" id="RU367113"/>
    </source>
</evidence>
<dbReference type="GO" id="GO:0046872">
    <property type="term" value="F:metal ion binding"/>
    <property type="evidence" value="ECO:0007669"/>
    <property type="project" value="UniProtKB-KW"/>
</dbReference>
<evidence type="ECO:0000313" key="6">
    <source>
        <dbReference type="Proteomes" id="UP000597762"/>
    </source>
</evidence>
<comment type="subcellular location">
    <subcellularLocation>
        <location evidence="2">Nucleus</location>
    </subcellularLocation>
</comment>
<keyword evidence="2" id="KW-0378">Hydrolase</keyword>
<evidence type="ECO:0000259" key="4">
    <source>
        <dbReference type="Pfam" id="PF08652"/>
    </source>
</evidence>
<keyword evidence="6" id="KW-1185">Reference proteome</keyword>
<sequence>MIQKSDEQNELIDNILRWILQHRDVFAIQSKTSTSVTQTSSNDDHSSVTNSKQSSGTKRKHSSSQNSSTLNTDFVSWRGCLTRLLCSPYESREGWLLAVTRFNDTFYMCEFDTEEKKNMEANRTDFQKEMCYWGWKFEQYVTADKPDGKPDTSSAVNNCEAYCTVIRTRLNSHSLFFSGEVDCIGSKGNYIELKTSRELYNSIQDEKFKRFKLIKWWAQSFLPGVSKIICGFRDDDGVVRRLQEFNTHKIPDMVKDIKTPWKPNICFNFLDQFLTLIKDTVKVNDPRNVYLFSRDSKSNDITWQNVGPDSEFQFLPQWYIDEFEK</sequence>
<dbReference type="GO" id="GO:0005634">
    <property type="term" value="C:nucleus"/>
    <property type="evidence" value="ECO:0007669"/>
    <property type="project" value="UniProtKB-SubCell"/>
</dbReference>
<dbReference type="GO" id="GO:0000166">
    <property type="term" value="F:nucleotide binding"/>
    <property type="evidence" value="ECO:0007669"/>
    <property type="project" value="UniProtKB-KW"/>
</dbReference>
<feature type="domain" description="RAI1-like" evidence="4">
    <location>
        <begin position="3"/>
        <end position="319"/>
    </location>
</feature>
<comment type="similarity">
    <text evidence="1 2">Belongs to the DXO/Dom3Z family.</text>
</comment>
<dbReference type="PANTHER" id="PTHR12395:SF9">
    <property type="entry name" value="DECAPPING AND EXORIBONUCLEASE PROTEIN"/>
    <property type="match status" value="1"/>
</dbReference>
<dbReference type="GO" id="GO:0110155">
    <property type="term" value="P:NAD-cap decapping"/>
    <property type="evidence" value="ECO:0007669"/>
    <property type="project" value="TreeGrafter"/>
</dbReference>
<dbReference type="InterPro" id="IPR039039">
    <property type="entry name" value="RAI1-like_fam"/>
</dbReference>
<feature type="region of interest" description="Disordered" evidence="3">
    <location>
        <begin position="33"/>
        <end position="70"/>
    </location>
</feature>
<comment type="function">
    <text evidence="2">Decapping enzyme for NAD-capped RNAs: specifically hydrolyzes the nicotinamide adenine dinucleotide (NAD) cap from a subset of RNAs by removing the entire NAD moiety from the 5'-end of an NAD-capped RNA.</text>
</comment>
<accession>A0A812CJP9</accession>
<protein>
    <recommendedName>
        <fullName evidence="2">Decapping nuclease</fullName>
        <ecNumber evidence="2">3.6.1.-</ecNumber>
    </recommendedName>
</protein>
<dbReference type="InterPro" id="IPR013961">
    <property type="entry name" value="RAI1"/>
</dbReference>